<dbReference type="PANTHER" id="PTHR43540">
    <property type="entry name" value="PEROXYUREIDOACRYLATE/UREIDOACRYLATE AMIDOHYDROLASE-RELATED"/>
    <property type="match status" value="1"/>
</dbReference>
<dbReference type="InterPro" id="IPR036380">
    <property type="entry name" value="Isochorismatase-like_sf"/>
</dbReference>
<dbReference type="SUPFAM" id="SSF52499">
    <property type="entry name" value="Isochorismatase-like hydrolases"/>
    <property type="match status" value="1"/>
</dbReference>
<dbReference type="Pfam" id="PF00857">
    <property type="entry name" value="Isochorismatase"/>
    <property type="match status" value="1"/>
</dbReference>
<dbReference type="InterPro" id="IPR000868">
    <property type="entry name" value="Isochorismatase-like_dom"/>
</dbReference>
<feature type="domain" description="Isochorismatase-like" evidence="2">
    <location>
        <begin position="26"/>
        <end position="201"/>
    </location>
</feature>
<proteinExistence type="predicted"/>
<evidence type="ECO:0000256" key="1">
    <source>
        <dbReference type="ARBA" id="ARBA00022801"/>
    </source>
</evidence>
<accession>A0A562E2P0</accession>
<dbReference type="AlphaFoldDB" id="A0A562E2P0"/>
<comment type="caution">
    <text evidence="3">The sequence shown here is derived from an EMBL/GenBank/DDBJ whole genome shotgun (WGS) entry which is preliminary data.</text>
</comment>
<name>A0A562E2P0_RHORH</name>
<gene>
    <name evidence="3" type="ORF">L618_002900000460</name>
</gene>
<dbReference type="InterPro" id="IPR050272">
    <property type="entry name" value="Isochorismatase-like_hydrls"/>
</dbReference>
<organism evidence="3 4">
    <name type="scientific">Rhodococcus rhodochrous J45</name>
    <dbReference type="NCBI Taxonomy" id="935266"/>
    <lineage>
        <taxon>Bacteria</taxon>
        <taxon>Bacillati</taxon>
        <taxon>Actinomycetota</taxon>
        <taxon>Actinomycetes</taxon>
        <taxon>Mycobacteriales</taxon>
        <taxon>Nocardiaceae</taxon>
        <taxon>Rhodococcus</taxon>
    </lineage>
</organism>
<keyword evidence="1 3" id="KW-0378">Hydrolase</keyword>
<dbReference type="Proteomes" id="UP000317573">
    <property type="component" value="Unassembled WGS sequence"/>
</dbReference>
<dbReference type="PANTHER" id="PTHR43540:SF1">
    <property type="entry name" value="ISOCHORISMATASE HYDROLASE"/>
    <property type="match status" value="1"/>
</dbReference>
<dbReference type="Gene3D" id="3.40.50.850">
    <property type="entry name" value="Isochorismatase-like"/>
    <property type="match status" value="1"/>
</dbReference>
<sequence>MTSTAESAAPHGASFSGRVGWGIRPAFVVVDLVRAYTDEDGAFALPGMDAVVNATARLVDVMRRAGFPVVWTDVRFDESMVDAGLFGKKVPGLATFANGAPGHGGDLVLEPEPGDIRITKNYASSFFGTTLASTLHTAGVDTVIVGGVSTSGCVRATATDALNHGFRPQVVREVCGDRNSELQESNLRDLDAKYADVCDIDDAIARIKNISERNF</sequence>
<dbReference type="EMBL" id="VLJT01000027">
    <property type="protein sequence ID" value="TWH16110.1"/>
    <property type="molecule type" value="Genomic_DNA"/>
</dbReference>
<evidence type="ECO:0000313" key="3">
    <source>
        <dbReference type="EMBL" id="TWH16110.1"/>
    </source>
</evidence>
<reference evidence="3 4" key="1">
    <citation type="submission" date="2019-07" db="EMBL/GenBank/DDBJ databases">
        <title>Genome sequencing of lignin-degrading bacterial isolates.</title>
        <authorList>
            <person name="Gladden J."/>
        </authorList>
    </citation>
    <scope>NUCLEOTIDE SEQUENCE [LARGE SCALE GENOMIC DNA]</scope>
    <source>
        <strain evidence="3 4">J45</strain>
    </source>
</reference>
<dbReference type="GO" id="GO:0016787">
    <property type="term" value="F:hydrolase activity"/>
    <property type="evidence" value="ECO:0007669"/>
    <property type="project" value="UniProtKB-KW"/>
</dbReference>
<evidence type="ECO:0000313" key="4">
    <source>
        <dbReference type="Proteomes" id="UP000317573"/>
    </source>
</evidence>
<evidence type="ECO:0000259" key="2">
    <source>
        <dbReference type="Pfam" id="PF00857"/>
    </source>
</evidence>
<protein>
    <submittedName>
        <fullName evidence="3">Maleamate amidohydrolase</fullName>
    </submittedName>
</protein>